<sequence length="1205" mass="137012">LASPLELLQGNSGLEFTVTLPSQKMVIAKSMLDIQYGDSQVSLKPLIAVITADENKYELTSALVAKLLPAFLNFEVTCETTLSTPQLQQITHVSKLVHEDKDQSGKLAFEMILNESVLSQASSLEYSVESAPSTLKETLRAKYGANEVALVSDIVLKSGFEVTHKLILPLESVKSLIVKVIMNADGSNYLDFMVNGAKIVSLNYIVPALTNHNIGIEFPTRSFLFVAMFSSNKIYLQFFPDRSRSDKALEITLRITPKASAVQFEALLTSPSLAKEMRFAVELELIEPGKLGYDMVSIDVQYQVSGALELLKAILGEIQNIYGDLVSDGLLPDFNELYKLAQKLIKQLPGLLNNIRDQLMVIVPQQYEFVKNYALNLYQLYEADLITLLMKIQSDLIMYWNIIKTETPVMLNNYIEVIKKSETWNVVQTTLNEVMVNYPAYIDAAVDFYNKVIVTYLTDLSETVSQLLVLPEFDVSQYVVVIKQQLSTILNNVVTQLLDTKAVILFKEKFNVLKSLHPIEFGILEDVYTKVLLPSSSQTLNIVNKLLDVHDLDFQNYLAIVISDVPELFIKFSQRVIKTEVVQKLKTTFPVVFGMAVDLYNKVVIPTLNDITAFIQKVTALPVDFEVYLSTLQVEVPILATQFVQRLLDIQLVKELKAAFPTLFVIAEDLYGKVILPTSEDALAVAQKLISLPVLDFQESIKQYWNVIKVEVPTLFKSFVERLPNTQLVNELTTLHPTLFEVSGDFYDLVVLPTTDDVVAFVDKLLAVPVVDIQKTITKYLDILKTEFPTLLSKFIQRIPNTQIMNLLQTNLVQLSSFLENKFIELKAQYPEVYSVALDIYTKVVVPAISDVPLLYNKSIHITDLKELGDFILRDLLTFVNNILSNISTTNIFGKLIAVFDHFLAAYPDEYNTIVQTFKQIQEISLSNVILAIKTYLLENYGMSLDISAEKCTAILPLPMSAAIVRDYYQLITVFAPAFLIEALTQYVEHRHLVYQYIEAQVPVVRDFINTNAPIYLQYVKDYVQELQVFVPQFISDIQVTLPVYLAPYVEEIITMKKYLCNMAQKSTLYKFYDKKFRDIQEILYIHTREIVNSYPHETEAVLEFVMLYISICMDYATWAIRTVFEHPTVQKIIEYIQTLTPEKVQADLKPLLEFVTAALSQVEIKRNDLIEALPTDIPNFVKLHIPTFFLTFIESVMMYLQQFL</sequence>
<evidence type="ECO:0000313" key="1">
    <source>
        <dbReference type="EMBL" id="CAL4126390.1"/>
    </source>
</evidence>
<keyword evidence="2" id="KW-1185">Reference proteome</keyword>
<proteinExistence type="predicted"/>
<evidence type="ECO:0000313" key="2">
    <source>
        <dbReference type="Proteomes" id="UP001497623"/>
    </source>
</evidence>
<dbReference type="AlphaFoldDB" id="A0AAV2RJU4"/>
<organism evidence="1 2">
    <name type="scientific">Meganyctiphanes norvegica</name>
    <name type="common">Northern krill</name>
    <name type="synonym">Thysanopoda norvegica</name>
    <dbReference type="NCBI Taxonomy" id="48144"/>
    <lineage>
        <taxon>Eukaryota</taxon>
        <taxon>Metazoa</taxon>
        <taxon>Ecdysozoa</taxon>
        <taxon>Arthropoda</taxon>
        <taxon>Crustacea</taxon>
        <taxon>Multicrustacea</taxon>
        <taxon>Malacostraca</taxon>
        <taxon>Eumalacostraca</taxon>
        <taxon>Eucarida</taxon>
        <taxon>Euphausiacea</taxon>
        <taxon>Euphausiidae</taxon>
        <taxon>Meganyctiphanes</taxon>
    </lineage>
</organism>
<name>A0AAV2RJU4_MEGNR</name>
<protein>
    <recommendedName>
        <fullName evidence="3">Apolipoprotein B</fullName>
    </recommendedName>
</protein>
<gene>
    <name evidence="1" type="ORF">MNOR_LOCUS25572</name>
</gene>
<accession>A0AAV2RJU4</accession>
<comment type="caution">
    <text evidence="1">The sequence shown here is derived from an EMBL/GenBank/DDBJ whole genome shotgun (WGS) entry which is preliminary data.</text>
</comment>
<evidence type="ECO:0008006" key="3">
    <source>
        <dbReference type="Google" id="ProtNLM"/>
    </source>
</evidence>
<dbReference type="Proteomes" id="UP001497623">
    <property type="component" value="Unassembled WGS sequence"/>
</dbReference>
<feature type="non-terminal residue" evidence="1">
    <location>
        <position position="1"/>
    </location>
</feature>
<dbReference type="EMBL" id="CAXKWB010024592">
    <property type="protein sequence ID" value="CAL4126390.1"/>
    <property type="molecule type" value="Genomic_DNA"/>
</dbReference>
<reference evidence="1 2" key="1">
    <citation type="submission" date="2024-05" db="EMBL/GenBank/DDBJ databases">
        <authorList>
            <person name="Wallberg A."/>
        </authorList>
    </citation>
    <scope>NUCLEOTIDE SEQUENCE [LARGE SCALE GENOMIC DNA]</scope>
</reference>